<dbReference type="OrthoDB" id="3782574at2"/>
<evidence type="ECO:0000256" key="2">
    <source>
        <dbReference type="ARBA" id="ARBA00009142"/>
    </source>
</evidence>
<keyword evidence="10" id="KW-1185">Reference proteome</keyword>
<organism evidence="9 10">
    <name type="scientific">Streptomyces silvensis</name>
    <dbReference type="NCBI Taxonomy" id="1765722"/>
    <lineage>
        <taxon>Bacteria</taxon>
        <taxon>Bacillati</taxon>
        <taxon>Actinomycetota</taxon>
        <taxon>Actinomycetes</taxon>
        <taxon>Kitasatosporales</taxon>
        <taxon>Streptomycetaceae</taxon>
        <taxon>Streptomyces</taxon>
    </lineage>
</organism>
<keyword evidence="4 8" id="KW-1003">Cell membrane</keyword>
<gene>
    <name evidence="9" type="ORF">AT728_32260</name>
</gene>
<comment type="subcellular location">
    <subcellularLocation>
        <location evidence="1 8">Cell membrane</location>
        <topology evidence="1 8">Multi-pass membrane protein</topology>
    </subcellularLocation>
</comment>
<evidence type="ECO:0000256" key="4">
    <source>
        <dbReference type="ARBA" id="ARBA00022475"/>
    </source>
</evidence>
<evidence type="ECO:0000256" key="8">
    <source>
        <dbReference type="RuleBase" id="RU363041"/>
    </source>
</evidence>
<feature type="transmembrane region" description="Helical" evidence="8">
    <location>
        <begin position="235"/>
        <end position="254"/>
    </location>
</feature>
<evidence type="ECO:0000256" key="1">
    <source>
        <dbReference type="ARBA" id="ARBA00004651"/>
    </source>
</evidence>
<reference evidence="9 10" key="1">
    <citation type="submission" date="2015-12" db="EMBL/GenBank/DDBJ databases">
        <title>Draft genome sequence of Streptomyces silvensis ATCC 53525, a producer of novel hormone antagonists.</title>
        <authorList>
            <person name="Johnston C.W."/>
            <person name="Li Y."/>
            <person name="Magarvey N.A."/>
        </authorList>
    </citation>
    <scope>NUCLEOTIDE SEQUENCE [LARGE SCALE GENOMIC DNA]</scope>
    <source>
        <strain evidence="9 10">ATCC 53525</strain>
    </source>
</reference>
<feature type="transmembrane region" description="Helical" evidence="8">
    <location>
        <begin position="76"/>
        <end position="99"/>
    </location>
</feature>
<evidence type="ECO:0000256" key="3">
    <source>
        <dbReference type="ARBA" id="ARBA00022448"/>
    </source>
</evidence>
<feature type="transmembrane region" description="Helical" evidence="8">
    <location>
        <begin position="105"/>
        <end position="123"/>
    </location>
</feature>
<dbReference type="STRING" id="1765722.AT728_32260"/>
<evidence type="ECO:0000256" key="7">
    <source>
        <dbReference type="ARBA" id="ARBA00023136"/>
    </source>
</evidence>
<dbReference type="RefSeq" id="WP_058851333.1">
    <property type="nucleotide sequence ID" value="NZ_LOCL01000059.1"/>
</dbReference>
<dbReference type="EMBL" id="LOCL01000059">
    <property type="protein sequence ID" value="KUF14528.1"/>
    <property type="molecule type" value="Genomic_DNA"/>
</dbReference>
<proteinExistence type="inferred from homology"/>
<sequence>MSDTLWVLVTALAGVAAGGLNALGGGGTFVALPALVAAGVPPVTANASSTVALVPAAVAGAWVHRRELAPVGAASTRALTGVSVLGGGLGAGLLLVLPAASFDAAVPWLLAFATMLLGCGRRLSGALGRALGRPVGMGSRTLLAGQFALALYGGYFGGAVGIMMPALWGIGLGLDPAAGHPMRIAQVAAVYAGATALYLLASDALDTPALLAALLTGAVAGGYAGAHLARRLPARVLRAVVLSTAATMTALYFVRG</sequence>
<name>A0A0W7WVD3_9ACTN</name>
<keyword evidence="5 8" id="KW-0812">Transmembrane</keyword>
<protein>
    <recommendedName>
        <fullName evidence="8">Probable membrane transporter protein</fullName>
    </recommendedName>
</protein>
<dbReference type="Pfam" id="PF01925">
    <property type="entry name" value="TauE"/>
    <property type="match status" value="1"/>
</dbReference>
<feature type="transmembrane region" description="Helical" evidence="8">
    <location>
        <begin position="208"/>
        <end position="229"/>
    </location>
</feature>
<dbReference type="GO" id="GO:0005886">
    <property type="term" value="C:plasma membrane"/>
    <property type="evidence" value="ECO:0007669"/>
    <property type="project" value="UniProtKB-SubCell"/>
</dbReference>
<evidence type="ECO:0000313" key="9">
    <source>
        <dbReference type="EMBL" id="KUF14528.1"/>
    </source>
</evidence>
<comment type="similarity">
    <text evidence="2 8">Belongs to the 4-toluene sulfonate uptake permease (TSUP) (TC 2.A.102) family.</text>
</comment>
<evidence type="ECO:0000256" key="6">
    <source>
        <dbReference type="ARBA" id="ARBA00022989"/>
    </source>
</evidence>
<dbReference type="AlphaFoldDB" id="A0A0W7WVD3"/>
<keyword evidence="3" id="KW-0813">Transport</keyword>
<evidence type="ECO:0000313" key="10">
    <source>
        <dbReference type="Proteomes" id="UP000054804"/>
    </source>
</evidence>
<keyword evidence="6 8" id="KW-1133">Transmembrane helix</keyword>
<dbReference type="InterPro" id="IPR052017">
    <property type="entry name" value="TSUP"/>
</dbReference>
<dbReference type="InterPro" id="IPR002781">
    <property type="entry name" value="TM_pro_TauE-like"/>
</dbReference>
<keyword evidence="7 8" id="KW-0472">Membrane</keyword>
<comment type="caution">
    <text evidence="9">The sequence shown here is derived from an EMBL/GenBank/DDBJ whole genome shotgun (WGS) entry which is preliminary data.</text>
</comment>
<dbReference type="PANTHER" id="PTHR30269:SF0">
    <property type="entry name" value="MEMBRANE TRANSPORTER PROTEIN YFCA-RELATED"/>
    <property type="match status" value="1"/>
</dbReference>
<feature type="transmembrane region" description="Helical" evidence="8">
    <location>
        <begin position="184"/>
        <end position="201"/>
    </location>
</feature>
<dbReference type="PANTHER" id="PTHR30269">
    <property type="entry name" value="TRANSMEMBRANE PROTEIN YFCA"/>
    <property type="match status" value="1"/>
</dbReference>
<feature type="transmembrane region" description="Helical" evidence="8">
    <location>
        <begin position="143"/>
        <end position="164"/>
    </location>
</feature>
<feature type="transmembrane region" description="Helical" evidence="8">
    <location>
        <begin position="43"/>
        <end position="64"/>
    </location>
</feature>
<evidence type="ECO:0000256" key="5">
    <source>
        <dbReference type="ARBA" id="ARBA00022692"/>
    </source>
</evidence>
<dbReference type="Proteomes" id="UP000054804">
    <property type="component" value="Unassembled WGS sequence"/>
</dbReference>
<accession>A0A0W7WVD3</accession>